<dbReference type="RefSeq" id="WP_346059834.1">
    <property type="nucleotide sequence ID" value="NZ_BAAAVQ010000063.1"/>
</dbReference>
<dbReference type="Proteomes" id="UP001595884">
    <property type="component" value="Unassembled WGS sequence"/>
</dbReference>
<keyword evidence="1" id="KW-0732">Signal</keyword>
<sequence length="68" mass="6926">MHQPQSTGPSSVAVAARRTVAAGFAATLLMASVIPGAYAAAAEPDTLESITVDDTANVLNEDKLALQE</sequence>
<feature type="signal peptide" evidence="1">
    <location>
        <begin position="1"/>
        <end position="39"/>
    </location>
</feature>
<protein>
    <submittedName>
        <fullName evidence="2">Uncharacterized protein</fullName>
    </submittedName>
</protein>
<feature type="chain" id="PRO_5045574062" evidence="1">
    <location>
        <begin position="40"/>
        <end position="68"/>
    </location>
</feature>
<keyword evidence="3" id="KW-1185">Reference proteome</keyword>
<organism evidence="2 3">
    <name type="scientific">Glutamicibacter bergerei</name>
    <dbReference type="NCBI Taxonomy" id="256702"/>
    <lineage>
        <taxon>Bacteria</taxon>
        <taxon>Bacillati</taxon>
        <taxon>Actinomycetota</taxon>
        <taxon>Actinomycetes</taxon>
        <taxon>Micrococcales</taxon>
        <taxon>Micrococcaceae</taxon>
        <taxon>Glutamicibacter</taxon>
    </lineage>
</organism>
<gene>
    <name evidence="2" type="ORF">ACFO7V_11115</name>
</gene>
<dbReference type="EMBL" id="JBHSHE010000050">
    <property type="protein sequence ID" value="MFC4716682.1"/>
    <property type="molecule type" value="Genomic_DNA"/>
</dbReference>
<proteinExistence type="predicted"/>
<name>A0ABV9ML78_9MICC</name>
<reference evidence="3" key="1">
    <citation type="journal article" date="2019" name="Int. J. Syst. Evol. Microbiol.">
        <title>The Global Catalogue of Microorganisms (GCM) 10K type strain sequencing project: providing services to taxonomists for standard genome sequencing and annotation.</title>
        <authorList>
            <consortium name="The Broad Institute Genomics Platform"/>
            <consortium name="The Broad Institute Genome Sequencing Center for Infectious Disease"/>
            <person name="Wu L."/>
            <person name="Ma J."/>
        </authorList>
    </citation>
    <scope>NUCLEOTIDE SEQUENCE [LARGE SCALE GENOMIC DNA]</scope>
    <source>
        <strain evidence="3">CGMCC 1.12849</strain>
    </source>
</reference>
<evidence type="ECO:0000313" key="3">
    <source>
        <dbReference type="Proteomes" id="UP001595884"/>
    </source>
</evidence>
<evidence type="ECO:0000313" key="2">
    <source>
        <dbReference type="EMBL" id="MFC4716682.1"/>
    </source>
</evidence>
<evidence type="ECO:0000256" key="1">
    <source>
        <dbReference type="SAM" id="SignalP"/>
    </source>
</evidence>
<accession>A0ABV9ML78</accession>
<comment type="caution">
    <text evidence="2">The sequence shown here is derived from an EMBL/GenBank/DDBJ whole genome shotgun (WGS) entry which is preliminary data.</text>
</comment>